<dbReference type="GO" id="GO:0005737">
    <property type="term" value="C:cytoplasm"/>
    <property type="evidence" value="ECO:0007669"/>
    <property type="project" value="TreeGrafter"/>
</dbReference>
<accession>A0A210PT24</accession>
<dbReference type="InterPro" id="IPR029159">
    <property type="entry name" value="CA109-like"/>
</dbReference>
<organism evidence="1 2">
    <name type="scientific">Mizuhopecten yessoensis</name>
    <name type="common">Japanese scallop</name>
    <name type="synonym">Patinopecten yessoensis</name>
    <dbReference type="NCBI Taxonomy" id="6573"/>
    <lineage>
        <taxon>Eukaryota</taxon>
        <taxon>Metazoa</taxon>
        <taxon>Spiralia</taxon>
        <taxon>Lophotrochozoa</taxon>
        <taxon>Mollusca</taxon>
        <taxon>Bivalvia</taxon>
        <taxon>Autobranchia</taxon>
        <taxon>Pteriomorphia</taxon>
        <taxon>Pectinida</taxon>
        <taxon>Pectinoidea</taxon>
        <taxon>Pectinidae</taxon>
        <taxon>Mizuhopecten</taxon>
    </lineage>
</organism>
<dbReference type="Pfam" id="PF15011">
    <property type="entry name" value="CA109-like"/>
    <property type="match status" value="1"/>
</dbReference>
<dbReference type="STRING" id="6573.A0A210PT24"/>
<dbReference type="EMBL" id="NEDP02005518">
    <property type="protein sequence ID" value="OWF39635.1"/>
    <property type="molecule type" value="Genomic_DNA"/>
</dbReference>
<dbReference type="GO" id="GO:0005634">
    <property type="term" value="C:nucleus"/>
    <property type="evidence" value="ECO:0007669"/>
    <property type="project" value="TreeGrafter"/>
</dbReference>
<evidence type="ECO:0000313" key="1">
    <source>
        <dbReference type="EMBL" id="OWF39635.1"/>
    </source>
</evidence>
<gene>
    <name evidence="1" type="ORF">KP79_PYT13566</name>
</gene>
<sequence length="213" mass="24772">MSSRQSLQLANDNGEHKLLLQLQKSFKIVQQCVTVWCVVLTESRPHLVTLNNLTEQFTSCYSTSNIQLAAITSQLPDVKDKLQQKLQEGVDAKLDVMQEKLSVLHGLCEKISKQCKYSTDLYTKNHVKLNLVMVTTATATRPSIADMLEWLQDTEQLFLQRYWARTYILDQFRLEDKSTHLSDNAIWSYDDKDIQKQFQEKLSYLSFFLEEKL</sequence>
<keyword evidence="2" id="KW-1185">Reference proteome</keyword>
<name>A0A210PT24_MIZYE</name>
<protein>
    <submittedName>
        <fullName evidence="1">Uncharacterized protein</fullName>
    </submittedName>
</protein>
<dbReference type="PANTHER" id="PTHR16234:SF5">
    <property type="entry name" value="AFG2-INTERACTING RIBOSOME MATURATION FACTOR"/>
    <property type="match status" value="1"/>
</dbReference>
<reference evidence="1 2" key="1">
    <citation type="journal article" date="2017" name="Nat. Ecol. Evol.">
        <title>Scallop genome provides insights into evolution of bilaterian karyotype and development.</title>
        <authorList>
            <person name="Wang S."/>
            <person name="Zhang J."/>
            <person name="Jiao W."/>
            <person name="Li J."/>
            <person name="Xun X."/>
            <person name="Sun Y."/>
            <person name="Guo X."/>
            <person name="Huan P."/>
            <person name="Dong B."/>
            <person name="Zhang L."/>
            <person name="Hu X."/>
            <person name="Sun X."/>
            <person name="Wang J."/>
            <person name="Zhao C."/>
            <person name="Wang Y."/>
            <person name="Wang D."/>
            <person name="Huang X."/>
            <person name="Wang R."/>
            <person name="Lv J."/>
            <person name="Li Y."/>
            <person name="Zhang Z."/>
            <person name="Liu B."/>
            <person name="Lu W."/>
            <person name="Hui Y."/>
            <person name="Liang J."/>
            <person name="Zhou Z."/>
            <person name="Hou R."/>
            <person name="Li X."/>
            <person name="Liu Y."/>
            <person name="Li H."/>
            <person name="Ning X."/>
            <person name="Lin Y."/>
            <person name="Zhao L."/>
            <person name="Xing Q."/>
            <person name="Dou J."/>
            <person name="Li Y."/>
            <person name="Mao J."/>
            <person name="Guo H."/>
            <person name="Dou H."/>
            <person name="Li T."/>
            <person name="Mu C."/>
            <person name="Jiang W."/>
            <person name="Fu Q."/>
            <person name="Fu X."/>
            <person name="Miao Y."/>
            <person name="Liu J."/>
            <person name="Yu Q."/>
            <person name="Li R."/>
            <person name="Liao H."/>
            <person name="Li X."/>
            <person name="Kong Y."/>
            <person name="Jiang Z."/>
            <person name="Chourrout D."/>
            <person name="Li R."/>
            <person name="Bao Z."/>
        </authorList>
    </citation>
    <scope>NUCLEOTIDE SEQUENCE [LARGE SCALE GENOMIC DNA]</scope>
    <source>
        <strain evidence="1 2">PY_sf001</strain>
    </source>
</reference>
<dbReference type="OrthoDB" id="6605214at2759"/>
<dbReference type="Proteomes" id="UP000242188">
    <property type="component" value="Unassembled WGS sequence"/>
</dbReference>
<proteinExistence type="predicted"/>
<dbReference type="AlphaFoldDB" id="A0A210PT24"/>
<comment type="caution">
    <text evidence="1">The sequence shown here is derived from an EMBL/GenBank/DDBJ whole genome shotgun (WGS) entry which is preliminary data.</text>
</comment>
<evidence type="ECO:0000313" key="2">
    <source>
        <dbReference type="Proteomes" id="UP000242188"/>
    </source>
</evidence>
<dbReference type="PANTHER" id="PTHR16234">
    <property type="entry name" value="SIMILAR TO HYPOTHETICAL PROTEIN FLJ20508"/>
    <property type="match status" value="1"/>
</dbReference>